<dbReference type="CTD" id="4519"/>
<dbReference type="PANTHER" id="PTHR19271">
    <property type="entry name" value="CYTOCHROME B"/>
    <property type="match status" value="1"/>
</dbReference>
<keyword evidence="11 20" id="KW-0249">Electron transport</keyword>
<keyword evidence="7 20" id="KW-0679">Respiratory chain</keyword>
<keyword evidence="13 19" id="KW-0408">Iron</keyword>
<evidence type="ECO:0000256" key="1">
    <source>
        <dbReference type="ARBA" id="ARBA00002566"/>
    </source>
</evidence>
<keyword evidence="12 20" id="KW-1133">Transmembrane helix</keyword>
<evidence type="ECO:0000259" key="21">
    <source>
        <dbReference type="PROSITE" id="PS51002"/>
    </source>
</evidence>
<dbReference type="AlphaFoldDB" id="Q0ZD07"/>
<feature type="transmembrane region" description="Helical" evidence="20">
    <location>
        <begin position="139"/>
        <end position="158"/>
    </location>
</feature>
<comment type="function">
    <text evidence="1 20">Component of the ubiquinol-cytochrome c reductase complex (complex III or cytochrome b-c1 complex) that is part of the mitochondrial respiratory chain. The b-c1 complex mediates electron transfer from ubiquinol to cytochrome c. Contributes to the generation of a proton gradient across the mitochondrial membrane that is then used for ATP synthesis.</text>
</comment>
<comment type="similarity">
    <text evidence="17 20">Belongs to the cytochrome b family.</text>
</comment>
<evidence type="ECO:0000256" key="16">
    <source>
        <dbReference type="ARBA" id="ARBA00023136"/>
    </source>
</evidence>
<dbReference type="SUPFAM" id="SSF81648">
    <property type="entry name" value="a domain/subunit of cytochrome bc1 complex (Ubiquinol-cytochrome c reductase)"/>
    <property type="match status" value="1"/>
</dbReference>
<feature type="transmembrane region" description="Helical" evidence="20">
    <location>
        <begin position="37"/>
        <end position="56"/>
    </location>
</feature>
<evidence type="ECO:0000256" key="19">
    <source>
        <dbReference type="PIRSR" id="PIRSR038885-2"/>
    </source>
</evidence>
<dbReference type="GO" id="GO:0045275">
    <property type="term" value="C:respiratory chain complex III"/>
    <property type="evidence" value="ECO:0007669"/>
    <property type="project" value="InterPro"/>
</dbReference>
<dbReference type="GO" id="GO:0046872">
    <property type="term" value="F:metal ion binding"/>
    <property type="evidence" value="ECO:0007669"/>
    <property type="project" value="UniProtKB-UniRule"/>
</dbReference>
<evidence type="ECO:0000313" key="23">
    <source>
        <dbReference type="EMBL" id="ABF49573.1"/>
    </source>
</evidence>
<feature type="binding site" description="axial binding residue" evidence="19">
    <location>
        <position position="197"/>
    </location>
    <ligand>
        <name>heme b</name>
        <dbReference type="ChEBI" id="CHEBI:60344"/>
        <label>b566</label>
    </ligand>
    <ligandPart>
        <name>Fe</name>
        <dbReference type="ChEBI" id="CHEBI:18248"/>
    </ligandPart>
</feature>
<reference evidence="23" key="1">
    <citation type="journal article" date="2006" name="Gene">
        <title>The mitochondrial genomes of Campodea fragilis and Campodea lubbocki (Hexapoda: Diplura): High genetic divergence in a morphologically uniform taxon.</title>
        <authorList>
            <person name="Podsiadlowski L."/>
            <person name="Carapelli A."/>
            <person name="Nardi F."/>
            <person name="Dallai R."/>
            <person name="Koch M."/>
            <person name="Boore J.L."/>
            <person name="Frati F."/>
        </authorList>
    </citation>
    <scope>NUCLEOTIDE SEQUENCE</scope>
</reference>
<dbReference type="CDD" id="cd00284">
    <property type="entry name" value="Cytochrome_b_N"/>
    <property type="match status" value="1"/>
</dbReference>
<keyword evidence="14" id="KW-0830">Ubiquinone</keyword>
<keyword evidence="5 20" id="KW-0813">Transport</keyword>
<dbReference type="Pfam" id="PF00033">
    <property type="entry name" value="Cytochrome_B"/>
    <property type="match status" value="1"/>
</dbReference>
<evidence type="ECO:0000256" key="5">
    <source>
        <dbReference type="ARBA" id="ARBA00022448"/>
    </source>
</evidence>
<evidence type="ECO:0000256" key="20">
    <source>
        <dbReference type="RuleBase" id="RU362117"/>
    </source>
</evidence>
<dbReference type="Pfam" id="PF00032">
    <property type="entry name" value="Cytochrom_B_C"/>
    <property type="match status" value="1"/>
</dbReference>
<evidence type="ECO:0000256" key="8">
    <source>
        <dbReference type="ARBA" id="ARBA00022692"/>
    </source>
</evidence>
<keyword evidence="15 20" id="KW-0496">Mitochondrion</keyword>
<dbReference type="SUPFAM" id="SSF81342">
    <property type="entry name" value="Transmembrane di-heme cytochromes"/>
    <property type="match status" value="1"/>
</dbReference>
<proteinExistence type="inferred from homology"/>
<organism evidence="23">
    <name type="scientific">Campodea fragilis</name>
    <dbReference type="NCBI Taxonomy" id="383857"/>
    <lineage>
        <taxon>Eukaryota</taxon>
        <taxon>Metazoa</taxon>
        <taxon>Ecdysozoa</taxon>
        <taxon>Arthropoda</taxon>
        <taxon>Hexapoda</taxon>
        <taxon>Diplura</taxon>
        <taxon>Rhabdura</taxon>
        <taxon>Campodeoidea</taxon>
        <taxon>Campodeidae</taxon>
        <taxon>Campodea</taxon>
    </lineage>
</organism>
<dbReference type="PROSITE" id="PS51003">
    <property type="entry name" value="CYTB_CTER"/>
    <property type="match status" value="1"/>
</dbReference>
<evidence type="ECO:0000256" key="13">
    <source>
        <dbReference type="ARBA" id="ARBA00023004"/>
    </source>
</evidence>
<dbReference type="FunFam" id="1.20.810.10:FF:000002">
    <property type="entry name" value="Cytochrome b"/>
    <property type="match status" value="1"/>
</dbReference>
<evidence type="ECO:0000256" key="18">
    <source>
        <dbReference type="PIRSR" id="PIRSR038885-1"/>
    </source>
</evidence>
<keyword evidence="9 19" id="KW-0479">Metal-binding</keyword>
<dbReference type="InterPro" id="IPR036150">
    <property type="entry name" value="Cyt_b/b6_C_sf"/>
</dbReference>
<dbReference type="CDD" id="cd00290">
    <property type="entry name" value="cytochrome_b_C"/>
    <property type="match status" value="1"/>
</dbReference>
<dbReference type="GO" id="GO:0008121">
    <property type="term" value="F:quinol-cytochrome-c reductase activity"/>
    <property type="evidence" value="ECO:0007669"/>
    <property type="project" value="InterPro"/>
</dbReference>
<feature type="transmembrane region" description="Helical" evidence="20">
    <location>
        <begin position="288"/>
        <end position="306"/>
    </location>
</feature>
<dbReference type="InterPro" id="IPR005798">
    <property type="entry name" value="Cyt_b/b6_C"/>
</dbReference>
<geneLocation type="mitochondrion" evidence="23"/>
<keyword evidence="6 19" id="KW-0349">Heme</keyword>
<dbReference type="InterPro" id="IPR016174">
    <property type="entry name" value="Di-haem_cyt_TM"/>
</dbReference>
<dbReference type="GO" id="GO:0006122">
    <property type="term" value="P:mitochondrial electron transport, ubiquinol to cytochrome c"/>
    <property type="evidence" value="ECO:0007669"/>
    <property type="project" value="TreeGrafter"/>
</dbReference>
<evidence type="ECO:0000256" key="12">
    <source>
        <dbReference type="ARBA" id="ARBA00022989"/>
    </source>
</evidence>
<feature type="binding site" description="axial binding residue" evidence="19">
    <location>
        <position position="84"/>
    </location>
    <ligand>
        <name>heme b</name>
        <dbReference type="ChEBI" id="CHEBI:60344"/>
        <label>b562</label>
    </ligand>
    <ligandPart>
        <name>Fe</name>
        <dbReference type="ChEBI" id="CHEBI:18248"/>
    </ligandPart>
</feature>
<feature type="domain" description="Cytochrome b/b6 C-terminal region profile" evidence="22">
    <location>
        <begin position="211"/>
        <end position="380"/>
    </location>
</feature>
<evidence type="ECO:0000256" key="4">
    <source>
        <dbReference type="ARBA" id="ARBA00013531"/>
    </source>
</evidence>
<dbReference type="GO" id="GO:0005743">
    <property type="term" value="C:mitochondrial inner membrane"/>
    <property type="evidence" value="ECO:0007669"/>
    <property type="project" value="UniProtKB-SubCell"/>
</dbReference>
<feature type="binding site" evidence="18">
    <location>
        <position position="202"/>
    </location>
    <ligand>
        <name>a ubiquinone</name>
        <dbReference type="ChEBI" id="CHEBI:16389"/>
    </ligand>
</feature>
<evidence type="ECO:0000259" key="22">
    <source>
        <dbReference type="PROSITE" id="PS51003"/>
    </source>
</evidence>
<feature type="transmembrane region" description="Helical" evidence="20">
    <location>
        <begin position="76"/>
        <end position="97"/>
    </location>
</feature>
<evidence type="ECO:0000256" key="2">
    <source>
        <dbReference type="ARBA" id="ARBA00004448"/>
    </source>
</evidence>
<dbReference type="RefSeq" id="YP_665523.1">
    <property type="nucleotide sequence ID" value="NC_008233.1"/>
</dbReference>
<comment type="subunit">
    <text evidence="3">The main subunits of complex b-c1 are: cytochrome b, cytochrome c1 and the Rieske protein.</text>
</comment>
<feature type="transmembrane region" description="Helical" evidence="20">
    <location>
        <begin position="179"/>
        <end position="200"/>
    </location>
</feature>
<comment type="cofactor">
    <cofactor evidence="20">
        <name>heme b</name>
        <dbReference type="ChEBI" id="CHEBI:60344"/>
    </cofactor>
    <text evidence="20">Binds 2 heme groups non-covalently.</text>
</comment>
<evidence type="ECO:0000256" key="11">
    <source>
        <dbReference type="ARBA" id="ARBA00022982"/>
    </source>
</evidence>
<dbReference type="InterPro" id="IPR048260">
    <property type="entry name" value="Cytochrome_b_C_euk/bac"/>
</dbReference>
<accession>Q0ZD07</accession>
<dbReference type="InterPro" id="IPR027387">
    <property type="entry name" value="Cytb/b6-like_sf"/>
</dbReference>
<evidence type="ECO:0000256" key="10">
    <source>
        <dbReference type="ARBA" id="ARBA00022792"/>
    </source>
</evidence>
<evidence type="ECO:0000256" key="9">
    <source>
        <dbReference type="ARBA" id="ARBA00022723"/>
    </source>
</evidence>
<dbReference type="InterPro" id="IPR005797">
    <property type="entry name" value="Cyt_b/b6_N"/>
</dbReference>
<protein>
    <recommendedName>
        <fullName evidence="4 20">Cytochrome b</fullName>
    </recommendedName>
</protein>
<comment type="subcellular location">
    <subcellularLocation>
        <location evidence="2">Mitochondrion inner membrane</location>
        <topology evidence="2">Multi-pass membrane protein</topology>
    </subcellularLocation>
</comment>
<feature type="domain" description="Cytochrome b/b6 N-terminal region profile" evidence="21">
    <location>
        <begin position="1"/>
        <end position="210"/>
    </location>
</feature>
<dbReference type="InterPro" id="IPR030689">
    <property type="entry name" value="Cytochrome_b"/>
</dbReference>
<dbReference type="InterPro" id="IPR048259">
    <property type="entry name" value="Cytochrome_b_N_euk/bac"/>
</dbReference>
<comment type="cofactor">
    <cofactor evidence="19">
        <name>heme</name>
        <dbReference type="ChEBI" id="CHEBI:30413"/>
    </cofactor>
    <text evidence="19">Binds 2 heme groups non-covalently.</text>
</comment>
<dbReference type="PROSITE" id="PS51002">
    <property type="entry name" value="CYTB_NTER"/>
    <property type="match status" value="1"/>
</dbReference>
<dbReference type="PANTHER" id="PTHR19271:SF16">
    <property type="entry name" value="CYTOCHROME B"/>
    <property type="match status" value="1"/>
</dbReference>
<feature type="transmembrane region" description="Helical" evidence="20">
    <location>
        <begin position="109"/>
        <end position="133"/>
    </location>
</feature>
<evidence type="ECO:0000256" key="14">
    <source>
        <dbReference type="ARBA" id="ARBA00023075"/>
    </source>
</evidence>
<evidence type="ECO:0000256" key="15">
    <source>
        <dbReference type="ARBA" id="ARBA00023128"/>
    </source>
</evidence>
<evidence type="ECO:0000256" key="3">
    <source>
        <dbReference type="ARBA" id="ARBA00011649"/>
    </source>
</evidence>
<gene>
    <name evidence="23" type="primary">CYTB</name>
</gene>
<dbReference type="EMBL" id="DQ529236">
    <property type="protein sequence ID" value="ABF49573.1"/>
    <property type="molecule type" value="Genomic_DNA"/>
</dbReference>
<feature type="transmembrane region" description="Helical" evidence="20">
    <location>
        <begin position="347"/>
        <end position="365"/>
    </location>
</feature>
<feature type="transmembrane region" description="Helical" evidence="20">
    <location>
        <begin position="318"/>
        <end position="341"/>
    </location>
</feature>
<feature type="binding site" description="axial binding residue" evidence="19">
    <location>
        <position position="98"/>
    </location>
    <ligand>
        <name>heme b</name>
        <dbReference type="ChEBI" id="CHEBI:60344"/>
        <label>b566</label>
    </ligand>
    <ligandPart>
        <name>Fe</name>
        <dbReference type="ChEBI" id="CHEBI:18248"/>
    </ligandPart>
</feature>
<evidence type="ECO:0000256" key="7">
    <source>
        <dbReference type="ARBA" id="ARBA00022660"/>
    </source>
</evidence>
<feature type="binding site" description="axial binding residue" evidence="19">
    <location>
        <position position="183"/>
    </location>
    <ligand>
        <name>heme b</name>
        <dbReference type="ChEBI" id="CHEBI:60344"/>
        <label>b562</label>
    </ligand>
    <ligandPart>
        <name>Fe</name>
        <dbReference type="ChEBI" id="CHEBI:18248"/>
    </ligandPart>
</feature>
<keyword evidence="10" id="KW-0999">Mitochondrion inner membrane</keyword>
<dbReference type="GO" id="GO:0016491">
    <property type="term" value="F:oxidoreductase activity"/>
    <property type="evidence" value="ECO:0007669"/>
    <property type="project" value="UniProtKB-UniRule"/>
</dbReference>
<keyword evidence="16 20" id="KW-0472">Membrane</keyword>
<sequence length="380" mass="43148">MKNNIKKTHPLISIVNSSLIDLPSPSNINLLWNMGSLLGLCLIIQIITGLFLAMHFCPNVEIAFLSTIHISRDVNYGWIIRNIHANGASLFFICLYIHTSRGIYFNSYLLLETWSIGVLILLITMMTAFMGYVLPWGQMSFWGATVITNLLSAIPYLGKTLVEWIWGGFAVDNATLNRFFAFHFILPFIIAAMVMIHLLFLHETGSSNPLGTNSNLDKMPFHPYFSSKDILGMLITLLFMISTILISPNILGDPENFIPANPLVTPIHIQPEWYFLFAYAILRSIPNKLGGVIALISSIMILWTLPFSHFKMMQGNQFYPLAKIMFWIMVSTVILLTWIGARPVEDPYIITGQILTIAYFSYFIFNPILTMMWDKMLATK</sequence>
<dbReference type="GeneID" id="4177879"/>
<dbReference type="PIRSF" id="PIRSF038885">
    <property type="entry name" value="COB"/>
    <property type="match status" value="1"/>
</dbReference>
<keyword evidence="8 20" id="KW-0812">Transmembrane</keyword>
<evidence type="ECO:0000256" key="17">
    <source>
        <dbReference type="ARBA" id="ARBA00061233"/>
    </source>
</evidence>
<dbReference type="Gene3D" id="1.20.810.10">
    <property type="entry name" value="Cytochrome Bc1 Complex, Chain C"/>
    <property type="match status" value="1"/>
</dbReference>
<feature type="transmembrane region" description="Helical" evidence="20">
    <location>
        <begin position="230"/>
        <end position="251"/>
    </location>
</feature>
<evidence type="ECO:0000256" key="6">
    <source>
        <dbReference type="ARBA" id="ARBA00022617"/>
    </source>
</evidence>
<name>Q0ZD07_9HEXA</name>